<organism evidence="2 3">
    <name type="scientific">Phanerochaete sordida</name>
    <dbReference type="NCBI Taxonomy" id="48140"/>
    <lineage>
        <taxon>Eukaryota</taxon>
        <taxon>Fungi</taxon>
        <taxon>Dikarya</taxon>
        <taxon>Basidiomycota</taxon>
        <taxon>Agaricomycotina</taxon>
        <taxon>Agaricomycetes</taxon>
        <taxon>Polyporales</taxon>
        <taxon>Phanerochaetaceae</taxon>
        <taxon>Phanerochaete</taxon>
    </lineage>
</organism>
<feature type="compositionally biased region" description="Acidic residues" evidence="1">
    <location>
        <begin position="292"/>
        <end position="304"/>
    </location>
</feature>
<feature type="compositionally biased region" description="Basic residues" evidence="1">
    <location>
        <begin position="364"/>
        <end position="381"/>
    </location>
</feature>
<feature type="compositionally biased region" description="Polar residues" evidence="1">
    <location>
        <begin position="424"/>
        <end position="442"/>
    </location>
</feature>
<sequence>MVPGEPCRNCLRSHQSCPIRGPACTSCPASANWGCTFVGWGKPCRPCAAQGTACSLERFWDDIYIRAFVTTPDATLGNAWAAAVTEARTAPARGTRRAARRAQQMVEARIKALRSASLKEIEATETTDVPSKTPAASQSSLTTGQATPGGTPLPVTDAPPSELPSQPRLLARASLPSPVGPTPADNNPVNPASLPPANELRVPLHMPNPPLVTTLDQGESSDEEPIALRHPRTIPCSTPRPNKAKGTAGATLAIAIVKSDAKLPSVSARPSTSKATSLPSLSSEPEFSSLSDADDTDWESDTGSDSDYFLPSDGGSVSTATPPRRRKRRRATLVRHAASSATSASSVRAGADDADLSSPSSNRKPAKPTPRIRKTPQRVKTRQPTSAASPSGASNANANDTHSSVSSVIRSTSKVTPLKRRASRATTSQEHTPSASSAQTPKTTRRLSPEQSPWTRARPPWQDHAGTPRSTNALPSPHLQVAPDSDDDTADEREVLRILFPESPLSGARSRLSPPPGVPAR</sequence>
<comment type="caution">
    <text evidence="2">The sequence shown here is derived from an EMBL/GenBank/DDBJ whole genome shotgun (WGS) entry which is preliminary data.</text>
</comment>
<name>A0A9P3GLI5_9APHY</name>
<keyword evidence="3" id="KW-1185">Reference proteome</keyword>
<dbReference type="AlphaFoldDB" id="A0A9P3GLI5"/>
<protein>
    <submittedName>
        <fullName evidence="2">Uncharacterized protein</fullName>
    </submittedName>
</protein>
<feature type="compositionally biased region" description="Low complexity" evidence="1">
    <location>
        <begin position="277"/>
        <end position="291"/>
    </location>
</feature>
<reference evidence="2 3" key="1">
    <citation type="submission" date="2021-08" db="EMBL/GenBank/DDBJ databases">
        <title>Draft Genome Sequence of Phanerochaete sordida strain YK-624.</title>
        <authorList>
            <person name="Mori T."/>
            <person name="Dohra H."/>
            <person name="Suzuki T."/>
            <person name="Kawagishi H."/>
            <person name="Hirai H."/>
        </authorList>
    </citation>
    <scope>NUCLEOTIDE SEQUENCE [LARGE SCALE GENOMIC DNA]</scope>
    <source>
        <strain evidence="2 3">YK-624</strain>
    </source>
</reference>
<feature type="compositionally biased region" description="Low complexity" evidence="1">
    <location>
        <begin position="386"/>
        <end position="416"/>
    </location>
</feature>
<dbReference type="Proteomes" id="UP000703269">
    <property type="component" value="Unassembled WGS sequence"/>
</dbReference>
<feature type="compositionally biased region" description="Basic residues" evidence="1">
    <location>
        <begin position="323"/>
        <end position="333"/>
    </location>
</feature>
<evidence type="ECO:0000313" key="3">
    <source>
        <dbReference type="Proteomes" id="UP000703269"/>
    </source>
</evidence>
<dbReference type="EMBL" id="BPQB01000073">
    <property type="protein sequence ID" value="GJE97520.1"/>
    <property type="molecule type" value="Genomic_DNA"/>
</dbReference>
<evidence type="ECO:0000256" key="1">
    <source>
        <dbReference type="SAM" id="MobiDB-lite"/>
    </source>
</evidence>
<feature type="compositionally biased region" description="Polar residues" evidence="1">
    <location>
        <begin position="124"/>
        <end position="148"/>
    </location>
</feature>
<gene>
    <name evidence="2" type="ORF">PsYK624_137410</name>
</gene>
<evidence type="ECO:0000313" key="2">
    <source>
        <dbReference type="EMBL" id="GJE97520.1"/>
    </source>
</evidence>
<feature type="compositionally biased region" description="Low complexity" evidence="1">
    <location>
        <begin position="337"/>
        <end position="349"/>
    </location>
</feature>
<feature type="region of interest" description="Disordered" evidence="1">
    <location>
        <begin position="262"/>
        <end position="521"/>
    </location>
</feature>
<feature type="region of interest" description="Disordered" evidence="1">
    <location>
        <begin position="121"/>
        <end position="247"/>
    </location>
</feature>
<proteinExistence type="predicted"/>
<accession>A0A9P3GLI5</accession>